<dbReference type="Proteomes" id="UP000225740">
    <property type="component" value="Unassembled WGS sequence"/>
</dbReference>
<name>A0A2G1W5D3_9BACT</name>
<gene>
    <name evidence="1" type="ORF">CEE69_16605</name>
</gene>
<protein>
    <submittedName>
        <fullName evidence="1">Uncharacterized protein</fullName>
    </submittedName>
</protein>
<comment type="caution">
    <text evidence="1">The sequence shown here is derived from an EMBL/GenBank/DDBJ whole genome shotgun (WGS) entry which is preliminary data.</text>
</comment>
<evidence type="ECO:0000313" key="2">
    <source>
        <dbReference type="Proteomes" id="UP000225740"/>
    </source>
</evidence>
<dbReference type="EMBL" id="NIZW01000012">
    <property type="protein sequence ID" value="PHQ34253.1"/>
    <property type="molecule type" value="Genomic_DNA"/>
</dbReference>
<reference evidence="1 2" key="1">
    <citation type="submission" date="2017-06" db="EMBL/GenBank/DDBJ databases">
        <title>Description of Rhodopirellula bahusiensis sp. nov.</title>
        <authorList>
            <person name="Kizina J."/>
            <person name="Harder J."/>
        </authorList>
    </citation>
    <scope>NUCLEOTIDE SEQUENCE [LARGE SCALE GENOMIC DNA]</scope>
    <source>
        <strain evidence="1 2">SWK21</strain>
    </source>
</reference>
<keyword evidence="2" id="KW-1185">Reference proteome</keyword>
<accession>A0A2G1W5D3</accession>
<evidence type="ECO:0000313" key="1">
    <source>
        <dbReference type="EMBL" id="PHQ34253.1"/>
    </source>
</evidence>
<dbReference type="AlphaFoldDB" id="A0A2G1W5D3"/>
<sequence length="103" mass="12188">MEDLRPPEIPPRHEVRICLSAFRDAHGILPRLTGRARLRRKALKLQWWEPGEDRVFDHNVRRIGEPVTDILIEIRQMRLNVALERMHIRHDNPFGLPEVETTS</sequence>
<organism evidence="1 2">
    <name type="scientific">Rhodopirellula bahusiensis</name>
    <dbReference type="NCBI Taxonomy" id="2014065"/>
    <lineage>
        <taxon>Bacteria</taxon>
        <taxon>Pseudomonadati</taxon>
        <taxon>Planctomycetota</taxon>
        <taxon>Planctomycetia</taxon>
        <taxon>Pirellulales</taxon>
        <taxon>Pirellulaceae</taxon>
        <taxon>Rhodopirellula</taxon>
    </lineage>
</organism>
<proteinExistence type="predicted"/>